<name>A0A399F9J3_9DEIN</name>
<reference evidence="1 2" key="1">
    <citation type="submission" date="2018-08" db="EMBL/GenBank/DDBJ databases">
        <title>Meiothermus granaticius genome AF-68 sequencing project.</title>
        <authorList>
            <person name="Da Costa M.S."/>
            <person name="Albuquerque L."/>
            <person name="Raposo P."/>
            <person name="Froufe H.J.C."/>
            <person name="Barroso C.S."/>
            <person name="Egas C."/>
        </authorList>
    </citation>
    <scope>NUCLEOTIDE SEQUENCE [LARGE SCALE GENOMIC DNA]</scope>
    <source>
        <strain evidence="1 2">AF-68</strain>
    </source>
</reference>
<accession>A0A399F9J3</accession>
<evidence type="ECO:0000313" key="2">
    <source>
        <dbReference type="Proteomes" id="UP000266178"/>
    </source>
</evidence>
<evidence type="ECO:0000313" key="1">
    <source>
        <dbReference type="EMBL" id="RIH92810.1"/>
    </source>
</evidence>
<comment type="caution">
    <text evidence="1">The sequence shown here is derived from an EMBL/GenBank/DDBJ whole genome shotgun (WGS) entry which is preliminary data.</text>
</comment>
<dbReference type="RefSeq" id="WP_119356723.1">
    <property type="nucleotide sequence ID" value="NZ_BJXM01000001.1"/>
</dbReference>
<dbReference type="AlphaFoldDB" id="A0A399F9J3"/>
<gene>
    <name evidence="1" type="ORF">Mgrana_01215</name>
</gene>
<protein>
    <submittedName>
        <fullName evidence="1">Uncharacterized protein</fullName>
    </submittedName>
</protein>
<organism evidence="1 2">
    <name type="scientific">Meiothermus granaticius NBRC 107808</name>
    <dbReference type="NCBI Taxonomy" id="1227551"/>
    <lineage>
        <taxon>Bacteria</taxon>
        <taxon>Thermotogati</taxon>
        <taxon>Deinococcota</taxon>
        <taxon>Deinococci</taxon>
        <taxon>Thermales</taxon>
        <taxon>Thermaceae</taxon>
        <taxon>Meiothermus</taxon>
    </lineage>
</organism>
<dbReference type="OrthoDB" id="26085at2"/>
<keyword evidence="2" id="KW-1185">Reference proteome</keyword>
<dbReference type="Proteomes" id="UP000266178">
    <property type="component" value="Unassembled WGS sequence"/>
</dbReference>
<proteinExistence type="predicted"/>
<dbReference type="EMBL" id="QWLB01000013">
    <property type="protein sequence ID" value="RIH92810.1"/>
    <property type="molecule type" value="Genomic_DNA"/>
</dbReference>
<sequence length="131" mass="14293">MKRIIALGVVLGLALAQGSVYKLKVTDWSCRVVGRDVVAQGRVLNRSGMTLRAVRVNLRVVDRTVSQVNGVSSHRVRGTNSGLIQAPRLANGASSAFVVRVRPSTTHNVTCQIWFRNPDVVQIPTQVPLPR</sequence>